<evidence type="ECO:0000256" key="3">
    <source>
        <dbReference type="ARBA" id="ARBA00022781"/>
    </source>
</evidence>
<comment type="caution">
    <text evidence="9">The sequence shown here is derived from an EMBL/GenBank/DDBJ whole genome shotgun (WGS) entry which is preliminary data.</text>
</comment>
<evidence type="ECO:0000256" key="7">
    <source>
        <dbReference type="ARBA" id="ARBA00023136"/>
    </source>
</evidence>
<comment type="subcellular location">
    <subcellularLocation>
        <location evidence="8">Mitochondrion</location>
    </subcellularLocation>
    <subcellularLocation>
        <location evidence="8">Mitochondrion inner membrane</location>
    </subcellularLocation>
</comment>
<dbReference type="Pfam" id="PF05405">
    <property type="entry name" value="Mt_ATP-synt_B"/>
    <property type="match status" value="1"/>
</dbReference>
<evidence type="ECO:0000256" key="6">
    <source>
        <dbReference type="ARBA" id="ARBA00023128"/>
    </source>
</evidence>
<reference evidence="9 10" key="1">
    <citation type="submission" date="2019-07" db="EMBL/GenBank/DDBJ databases">
        <title>Genome assembly of two rare yeast pathogens: Diutina rugosa and Trichomonascus ciferrii.</title>
        <authorList>
            <person name="Mixao V."/>
            <person name="Saus E."/>
            <person name="Hansen A."/>
            <person name="Lass-Flor C."/>
            <person name="Gabaldon T."/>
        </authorList>
    </citation>
    <scope>NUCLEOTIDE SEQUENCE [LARGE SCALE GENOMIC DNA]</scope>
    <source>
        <strain evidence="9 10">CBS 613</strain>
    </source>
</reference>
<dbReference type="GO" id="GO:0005743">
    <property type="term" value="C:mitochondrial inner membrane"/>
    <property type="evidence" value="ECO:0007669"/>
    <property type="project" value="UniProtKB-SubCell"/>
</dbReference>
<dbReference type="AlphaFoldDB" id="A0A642UTK2"/>
<dbReference type="GO" id="GO:0046933">
    <property type="term" value="F:proton-transporting ATP synthase activity, rotational mechanism"/>
    <property type="evidence" value="ECO:0007669"/>
    <property type="project" value="TreeGrafter"/>
</dbReference>
<name>A0A642UTK2_DIURU</name>
<dbReference type="OMA" id="YTEWADG"/>
<dbReference type="EMBL" id="SWFT01000050">
    <property type="protein sequence ID" value="KAA8905224.1"/>
    <property type="molecule type" value="Genomic_DNA"/>
</dbReference>
<keyword evidence="5 8" id="KW-0406">Ion transport</keyword>
<sequence length="217" mass="24020">MSTNYYSIGVRYMATQNPTPEQKANSIVEALPGNNFMTKTATLATAAGAAIYGIANNFLIIHDETILVVTFTAFATLVAKFVAPLFTEWANGEITKVNGLLNDARNKHVNAVQGRIDSVSQLKDVVPLTKDLFAISKQTAELEAKAFELKQQIAVVNEAKSTLDSWVRFEQAQRQLEQEQLIKQVTEKVKSEVENPKFQDKVLAEAVSEVEKLFAKN</sequence>
<protein>
    <recommendedName>
        <fullName evidence="8">ATP synthase subunit 4</fullName>
    </recommendedName>
</protein>
<evidence type="ECO:0000256" key="4">
    <source>
        <dbReference type="ARBA" id="ARBA00022792"/>
    </source>
</evidence>
<dbReference type="SUPFAM" id="SSF161060">
    <property type="entry name" value="ATP synthase B chain-like"/>
    <property type="match status" value="1"/>
</dbReference>
<dbReference type="GeneID" id="54780305"/>
<organism evidence="9 10">
    <name type="scientific">Diutina rugosa</name>
    <name type="common">Yeast</name>
    <name type="synonym">Candida rugosa</name>
    <dbReference type="NCBI Taxonomy" id="5481"/>
    <lineage>
        <taxon>Eukaryota</taxon>
        <taxon>Fungi</taxon>
        <taxon>Dikarya</taxon>
        <taxon>Ascomycota</taxon>
        <taxon>Saccharomycotina</taxon>
        <taxon>Pichiomycetes</taxon>
        <taxon>Debaryomycetaceae</taxon>
        <taxon>Diutina</taxon>
    </lineage>
</organism>
<evidence type="ECO:0000313" key="10">
    <source>
        <dbReference type="Proteomes" id="UP000449547"/>
    </source>
</evidence>
<dbReference type="InterPro" id="IPR013837">
    <property type="entry name" value="ATP_synth_F0_suB"/>
</dbReference>
<keyword evidence="6 8" id="KW-0496">Mitochondrion</keyword>
<dbReference type="PANTHER" id="PTHR12733">
    <property type="entry name" value="MITOCHONDRIAL ATP SYNTHASE B CHAIN"/>
    <property type="match status" value="1"/>
</dbReference>
<evidence type="ECO:0000256" key="8">
    <source>
        <dbReference type="RuleBase" id="RU368017"/>
    </source>
</evidence>
<evidence type="ECO:0000256" key="5">
    <source>
        <dbReference type="ARBA" id="ARBA00023065"/>
    </source>
</evidence>
<keyword evidence="10" id="KW-1185">Reference proteome</keyword>
<keyword evidence="7 8" id="KW-0472">Membrane</keyword>
<dbReference type="InterPro" id="IPR008688">
    <property type="entry name" value="ATP_synth_Bsub_B/MI25"/>
</dbReference>
<dbReference type="VEuPathDB" id="FungiDB:DIURU_001652"/>
<evidence type="ECO:0000256" key="1">
    <source>
        <dbReference type="ARBA" id="ARBA00022448"/>
    </source>
</evidence>
<comment type="similarity">
    <text evidence="8">Belongs to the eukaryotic ATPase B chain family.</text>
</comment>
<dbReference type="RefSeq" id="XP_034013610.1">
    <property type="nucleotide sequence ID" value="XM_034154219.1"/>
</dbReference>
<dbReference type="GO" id="GO:0045259">
    <property type="term" value="C:proton-transporting ATP synthase complex"/>
    <property type="evidence" value="ECO:0007669"/>
    <property type="project" value="UniProtKB-KW"/>
</dbReference>
<dbReference type="OrthoDB" id="67388at2759"/>
<proteinExistence type="inferred from homology"/>
<comment type="subunit">
    <text evidence="8">F-type ATPases have 2 components, CF(1) - the catalytic core - and CF(0) - the membrane proton channel. In yeast, the dimeric form of ATP synthase consists of 17 polypeptides: alpha, beta, gamma, delta, epsilon, 4 (B), 5 (OSCP), 6 (A), 8, 9 (C), d, E (Tim11), f, g, h, i/j and k.</text>
</comment>
<evidence type="ECO:0000313" key="9">
    <source>
        <dbReference type="EMBL" id="KAA8905224.1"/>
    </source>
</evidence>
<keyword evidence="2 8" id="KW-0138">CF(0)</keyword>
<dbReference type="Gene3D" id="1.20.5.2210">
    <property type="match status" value="1"/>
</dbReference>
<evidence type="ECO:0000256" key="2">
    <source>
        <dbReference type="ARBA" id="ARBA00022547"/>
    </source>
</evidence>
<accession>A0A642UTK2</accession>
<gene>
    <name evidence="9" type="ORF">DIURU_001652</name>
</gene>
<dbReference type="PANTHER" id="PTHR12733:SF3">
    <property type="entry name" value="ATP SYNTHASE F(0) COMPLEX SUBUNIT B1, MITOCHONDRIAL"/>
    <property type="match status" value="1"/>
</dbReference>
<keyword evidence="3 8" id="KW-0375">Hydrogen ion transport</keyword>
<dbReference type="Proteomes" id="UP000449547">
    <property type="component" value="Unassembled WGS sequence"/>
</dbReference>
<keyword evidence="1 8" id="KW-0813">Transport</keyword>
<keyword evidence="4 8" id="KW-0999">Mitochondrion inner membrane</keyword>
<comment type="function">
    <text evidence="8">Subunit b, of the mitochondrial membrane ATP synthase complex (F(1)F(0) ATP synthase or Complex V) that produces ATP from ADP in the presence of a proton gradient across the membrane which is generated by electron transport complexes of the respiratory chain. ATP synthase complex consist of a soluble F(1) head domain - the catalytic core - and a membrane F(1) domain - the membrane proton channel. These two domains are linked by a central stalk rotating inside the F(1) region and a stationary peripheral stalk. During catalysis, ATP synthesis in the catalytic domain of F(1) is coupled via a rotary mechanism of the central stalk subunits to proton translocation. In vivo, can only synthesize ATP although its ATP hydrolase activity can be activated artificially in vitro. Part of the complex F(0) domain. Part of the complex F(0) domain and the peripheric stalk, which acts as a stator to hold the catalytic alpha(3)beta(3) subcomplex and subunit a/ATP6 static relative to the rotary elements.</text>
</comment>